<dbReference type="GO" id="GO:0000155">
    <property type="term" value="F:phosphorelay sensor kinase activity"/>
    <property type="evidence" value="ECO:0007669"/>
    <property type="project" value="InterPro"/>
</dbReference>
<dbReference type="Gene3D" id="1.10.287.130">
    <property type="match status" value="1"/>
</dbReference>
<dbReference type="PRINTS" id="PR00344">
    <property type="entry name" value="BCTRLSENSOR"/>
</dbReference>
<dbReference type="AlphaFoldDB" id="A0A4S3K1U4"/>
<dbReference type="CDD" id="cd00082">
    <property type="entry name" value="HisKA"/>
    <property type="match status" value="1"/>
</dbReference>
<dbReference type="EMBL" id="SOBT01000008">
    <property type="protein sequence ID" value="TDU30924.1"/>
    <property type="molecule type" value="Genomic_DNA"/>
</dbReference>
<evidence type="ECO:0000256" key="2">
    <source>
        <dbReference type="ARBA" id="ARBA00012438"/>
    </source>
</evidence>
<dbReference type="InterPro" id="IPR052162">
    <property type="entry name" value="Sensor_kinase/Photoreceptor"/>
</dbReference>
<dbReference type="InterPro" id="IPR036890">
    <property type="entry name" value="HATPase_C_sf"/>
</dbReference>
<dbReference type="InterPro" id="IPR058544">
    <property type="entry name" value="ETR1_N"/>
</dbReference>
<evidence type="ECO:0000256" key="4">
    <source>
        <dbReference type="ARBA" id="ARBA00022679"/>
    </source>
</evidence>
<evidence type="ECO:0000313" key="9">
    <source>
        <dbReference type="Proteomes" id="UP000295341"/>
    </source>
</evidence>
<dbReference type="OrthoDB" id="9808408at2"/>
<keyword evidence="3" id="KW-0597">Phosphoprotein</keyword>
<evidence type="ECO:0000256" key="1">
    <source>
        <dbReference type="ARBA" id="ARBA00000085"/>
    </source>
</evidence>
<evidence type="ECO:0000259" key="7">
    <source>
        <dbReference type="PROSITE" id="PS50109"/>
    </source>
</evidence>
<dbReference type="GO" id="GO:0005886">
    <property type="term" value="C:plasma membrane"/>
    <property type="evidence" value="ECO:0007669"/>
    <property type="project" value="UniProtKB-ARBA"/>
</dbReference>
<protein>
    <recommendedName>
        <fullName evidence="2">histidine kinase</fullName>
        <ecNumber evidence="2">2.7.13.3</ecNumber>
    </recommendedName>
</protein>
<name>A0A4S3K1U4_9GAMM</name>
<comment type="catalytic activity">
    <reaction evidence="1">
        <text>ATP + protein L-histidine = ADP + protein N-phospho-L-histidine.</text>
        <dbReference type="EC" id="2.7.13.3"/>
    </reaction>
</comment>
<gene>
    <name evidence="8" type="ORF">DFR24_0281</name>
</gene>
<dbReference type="SUPFAM" id="SSF47384">
    <property type="entry name" value="Homodimeric domain of signal transducing histidine kinase"/>
    <property type="match status" value="1"/>
</dbReference>
<keyword evidence="9" id="KW-1185">Reference proteome</keyword>
<dbReference type="InterPro" id="IPR003661">
    <property type="entry name" value="HisK_dim/P_dom"/>
</dbReference>
<dbReference type="SMART" id="SM00387">
    <property type="entry name" value="HATPase_c"/>
    <property type="match status" value="1"/>
</dbReference>
<dbReference type="PROSITE" id="PS50109">
    <property type="entry name" value="HIS_KIN"/>
    <property type="match status" value="1"/>
</dbReference>
<keyword evidence="6" id="KW-0472">Membrane</keyword>
<dbReference type="PANTHER" id="PTHR43304">
    <property type="entry name" value="PHYTOCHROME-LIKE PROTEIN CPH1"/>
    <property type="match status" value="1"/>
</dbReference>
<dbReference type="RefSeq" id="WP_133879558.1">
    <property type="nucleotide sequence ID" value="NZ_MWIN01000022.1"/>
</dbReference>
<keyword evidence="6" id="KW-1133">Transmembrane helix</keyword>
<feature type="domain" description="Histidine kinase" evidence="7">
    <location>
        <begin position="174"/>
        <end position="387"/>
    </location>
</feature>
<dbReference type="SMART" id="SM00388">
    <property type="entry name" value="HisKA"/>
    <property type="match status" value="1"/>
</dbReference>
<dbReference type="FunFam" id="3.30.565.10:FF:000006">
    <property type="entry name" value="Sensor histidine kinase WalK"/>
    <property type="match status" value="1"/>
</dbReference>
<keyword evidence="4" id="KW-0808">Transferase</keyword>
<keyword evidence="6" id="KW-0812">Transmembrane</keyword>
<dbReference type="Gene3D" id="3.30.565.10">
    <property type="entry name" value="Histidine kinase-like ATPase, C-terminal domain"/>
    <property type="match status" value="1"/>
</dbReference>
<dbReference type="Pfam" id="PF25487">
    <property type="entry name" value="ETR1_N"/>
    <property type="match status" value="1"/>
</dbReference>
<keyword evidence="5" id="KW-0418">Kinase</keyword>
<dbReference type="InterPro" id="IPR003594">
    <property type="entry name" value="HATPase_dom"/>
</dbReference>
<organism evidence="8 9">
    <name type="scientific">Panacagrimonas perspica</name>
    <dbReference type="NCBI Taxonomy" id="381431"/>
    <lineage>
        <taxon>Bacteria</taxon>
        <taxon>Pseudomonadati</taxon>
        <taxon>Pseudomonadota</taxon>
        <taxon>Gammaproteobacteria</taxon>
        <taxon>Nevskiales</taxon>
        <taxon>Nevskiaceae</taxon>
        <taxon>Panacagrimonas</taxon>
    </lineage>
</organism>
<feature type="transmembrane region" description="Helical" evidence="6">
    <location>
        <begin position="69"/>
        <end position="95"/>
    </location>
</feature>
<dbReference type="InterPro" id="IPR004358">
    <property type="entry name" value="Sig_transdc_His_kin-like_C"/>
</dbReference>
<dbReference type="InterPro" id="IPR036097">
    <property type="entry name" value="HisK_dim/P_sf"/>
</dbReference>
<feature type="transmembrane region" description="Helical" evidence="6">
    <location>
        <begin position="32"/>
        <end position="57"/>
    </location>
</feature>
<dbReference type="PANTHER" id="PTHR43304:SF1">
    <property type="entry name" value="PAC DOMAIN-CONTAINING PROTEIN"/>
    <property type="match status" value="1"/>
</dbReference>
<dbReference type="Pfam" id="PF00512">
    <property type="entry name" value="HisKA"/>
    <property type="match status" value="1"/>
</dbReference>
<dbReference type="EC" id="2.7.13.3" evidence="2"/>
<accession>A0A4S3K1U4</accession>
<evidence type="ECO:0000256" key="3">
    <source>
        <dbReference type="ARBA" id="ARBA00022553"/>
    </source>
</evidence>
<dbReference type="SUPFAM" id="SSF55874">
    <property type="entry name" value="ATPase domain of HSP90 chaperone/DNA topoisomerase II/histidine kinase"/>
    <property type="match status" value="1"/>
</dbReference>
<proteinExistence type="predicted"/>
<dbReference type="Proteomes" id="UP000295341">
    <property type="component" value="Unassembled WGS sequence"/>
</dbReference>
<comment type="caution">
    <text evidence="8">The sequence shown here is derived from an EMBL/GenBank/DDBJ whole genome shotgun (WGS) entry which is preliminary data.</text>
</comment>
<evidence type="ECO:0000256" key="6">
    <source>
        <dbReference type="SAM" id="Phobius"/>
    </source>
</evidence>
<reference evidence="8 9" key="1">
    <citation type="submission" date="2019-03" db="EMBL/GenBank/DDBJ databases">
        <title>Genomic Encyclopedia of Type Strains, Phase IV (KMG-IV): sequencing the most valuable type-strain genomes for metagenomic binning, comparative biology and taxonomic classification.</title>
        <authorList>
            <person name="Goeker M."/>
        </authorList>
    </citation>
    <scope>NUCLEOTIDE SEQUENCE [LARGE SCALE GENOMIC DNA]</scope>
    <source>
        <strain evidence="8 9">DSM 26377</strain>
    </source>
</reference>
<dbReference type="InterPro" id="IPR005467">
    <property type="entry name" value="His_kinase_dom"/>
</dbReference>
<dbReference type="Pfam" id="PF02518">
    <property type="entry name" value="HATPase_c"/>
    <property type="match status" value="1"/>
</dbReference>
<evidence type="ECO:0000313" key="8">
    <source>
        <dbReference type="EMBL" id="TDU30924.1"/>
    </source>
</evidence>
<evidence type="ECO:0000256" key="5">
    <source>
        <dbReference type="ARBA" id="ARBA00022777"/>
    </source>
</evidence>
<sequence length="406" mass="45392">MPDFLLQAVDLLPTGGSLLPHGYCFMRKPDLIWLHVISDGVIALAYFMIPVVLVYFIRRMRARISFNWAIALFASFIVLCGTGHILDIVVIWKPIYYLQGWVRALTAVVSLATALAIVPLVPKLLSMKTPDELEEANAKLRAEVIAREAAEEDLRRSLADLSRAVHELEQFAYITSHDLQAPLRNIAGFSQLLSRRYTQKLDGDALEFLQFIEQGVRQMQALIKDLLLLSRVGRTEARAERRPLDEALRTALNTLRPDITARGANVVFDPMPDVPAVQSLLVQLFQNLVGNAIKFHKPDAHPEVHVGCQREERFVHLTVKDNGIGVASDQLENIFAVFRRLHSADEYEGTGIGLAICRKIVQHHRGEIWAESDGSGTTIHVRLPLEEPAPVRLTDGVVPLARPLPV</sequence>
<feature type="transmembrane region" description="Helical" evidence="6">
    <location>
        <begin position="101"/>
        <end position="121"/>
    </location>
</feature>